<reference evidence="2 3" key="1">
    <citation type="journal article" name="Sci. Rep.">
        <title>Telomere-to-telomere assembled and centromere annotated genomes of the two main subspecies of the button mushroom Agaricus bisporus reveal especially polymorphic chromosome ends.</title>
        <authorList>
            <person name="Sonnenberg A.S.M."/>
            <person name="Sedaghat-Telgerd N."/>
            <person name="Lavrijssen B."/>
            <person name="Ohm R.A."/>
            <person name="Hendrickx P.M."/>
            <person name="Scholtmeijer K."/>
            <person name="Baars J.J.P."/>
            <person name="van Peer A."/>
        </authorList>
    </citation>
    <scope>NUCLEOTIDE SEQUENCE [LARGE SCALE GENOMIC DNA]</scope>
    <source>
        <strain evidence="2 3">H119_p4</strain>
    </source>
</reference>
<feature type="compositionally biased region" description="Polar residues" evidence="1">
    <location>
        <begin position="141"/>
        <end position="150"/>
    </location>
</feature>
<feature type="region of interest" description="Disordered" evidence="1">
    <location>
        <begin position="126"/>
        <end position="181"/>
    </location>
</feature>
<comment type="caution">
    <text evidence="2">The sequence shown here is derived from an EMBL/GenBank/DDBJ whole genome shotgun (WGS) entry which is preliminary data.</text>
</comment>
<evidence type="ECO:0000313" key="3">
    <source>
        <dbReference type="Proteomes" id="UP000629468"/>
    </source>
</evidence>
<gene>
    <name evidence="2" type="ORF">Agabi119p4_448</name>
</gene>
<feature type="region of interest" description="Disordered" evidence="1">
    <location>
        <begin position="226"/>
        <end position="252"/>
    </location>
</feature>
<feature type="compositionally biased region" description="Low complexity" evidence="1">
    <location>
        <begin position="278"/>
        <end position="288"/>
    </location>
</feature>
<accession>A0A8H7KKR7</accession>
<dbReference type="AlphaFoldDB" id="A0A8H7KKR7"/>
<feature type="compositionally biased region" description="Polar residues" evidence="1">
    <location>
        <begin position="306"/>
        <end position="320"/>
    </location>
</feature>
<feature type="compositionally biased region" description="Low complexity" evidence="1">
    <location>
        <begin position="238"/>
        <end position="247"/>
    </location>
</feature>
<feature type="region of interest" description="Disordered" evidence="1">
    <location>
        <begin position="268"/>
        <end position="331"/>
    </location>
</feature>
<evidence type="ECO:0000313" key="2">
    <source>
        <dbReference type="EMBL" id="KAF7784283.1"/>
    </source>
</evidence>
<dbReference type="Proteomes" id="UP000629468">
    <property type="component" value="Unassembled WGS sequence"/>
</dbReference>
<evidence type="ECO:0000256" key="1">
    <source>
        <dbReference type="SAM" id="MobiDB-lite"/>
    </source>
</evidence>
<sequence length="465" mass="51610">MSKPLNYLQSSPVRGQLEPYDSTSPMGWRYLQTTDTLNELKVLIPPGTAAMYEQLLKLETYELGKNPINWARILEIRHLKERMVRKGSKYAKASMTVSKTSSPFKSFILPDDFRVKEMERWFREQQKRASASAVRRSSSSGRQPSVATHLNHNHGQRQCPQCIPSTSGPPPVKWTASGAVPPKSEPLVVHATAQGNASTSSKSKLYSRAQALLSISRTIKPERVASLPVSNKHTPADPSLSRSSVVVSPPPLPVILRGQRSAFGLDDETGQAESALGDPELPESLSDDSPPPAPLKDITADEIPRSAQSSPSGDDTSPNPNGVARRRSCIKRGSVSELGGKTVSWADDQELHNQMSRYTSVVRDAQASGHQWEEIRDIYLEQISSLEALQLQVQDGLECLKSESEHLQHVDGTIRRQRERLRLTFDELERKQSAFSERVKEALEQADDVMSRHGLRKTSLPITNE</sequence>
<organism evidence="2 3">
    <name type="scientific">Agaricus bisporus var. burnettii</name>
    <dbReference type="NCBI Taxonomy" id="192524"/>
    <lineage>
        <taxon>Eukaryota</taxon>
        <taxon>Fungi</taxon>
        <taxon>Dikarya</taxon>
        <taxon>Basidiomycota</taxon>
        <taxon>Agaricomycotina</taxon>
        <taxon>Agaricomycetes</taxon>
        <taxon>Agaricomycetidae</taxon>
        <taxon>Agaricales</taxon>
        <taxon>Agaricineae</taxon>
        <taxon>Agaricaceae</taxon>
        <taxon>Agaricus</taxon>
    </lineage>
</organism>
<proteinExistence type="predicted"/>
<protein>
    <submittedName>
        <fullName evidence="2">Uncharacterized protein</fullName>
    </submittedName>
</protein>
<feature type="compositionally biased region" description="Low complexity" evidence="1">
    <location>
        <begin position="128"/>
        <end position="140"/>
    </location>
</feature>
<name>A0A8H7KKR7_AGABI</name>
<feature type="compositionally biased region" description="Polar residues" evidence="1">
    <location>
        <begin position="156"/>
        <end position="166"/>
    </location>
</feature>
<dbReference type="EMBL" id="JABXXO010000001">
    <property type="protein sequence ID" value="KAF7784283.1"/>
    <property type="molecule type" value="Genomic_DNA"/>
</dbReference>